<name>A0ACC2WT62_9TREE</name>
<dbReference type="EMBL" id="JASBWS010000007">
    <property type="protein sequence ID" value="KAJ9114953.1"/>
    <property type="molecule type" value="Genomic_DNA"/>
</dbReference>
<protein>
    <submittedName>
        <fullName evidence="1">Uncharacterized protein</fullName>
    </submittedName>
</protein>
<proteinExistence type="predicted"/>
<evidence type="ECO:0000313" key="1">
    <source>
        <dbReference type="EMBL" id="KAJ9114953.1"/>
    </source>
</evidence>
<organism evidence="1 2">
    <name type="scientific">Naganishia adeliensis</name>
    <dbReference type="NCBI Taxonomy" id="92952"/>
    <lineage>
        <taxon>Eukaryota</taxon>
        <taxon>Fungi</taxon>
        <taxon>Dikarya</taxon>
        <taxon>Basidiomycota</taxon>
        <taxon>Agaricomycotina</taxon>
        <taxon>Tremellomycetes</taxon>
        <taxon>Filobasidiales</taxon>
        <taxon>Filobasidiaceae</taxon>
        <taxon>Naganishia</taxon>
    </lineage>
</organism>
<accession>A0ACC2WT62</accession>
<keyword evidence="2" id="KW-1185">Reference proteome</keyword>
<reference evidence="1" key="1">
    <citation type="submission" date="2023-04" db="EMBL/GenBank/DDBJ databases">
        <title>Draft Genome sequencing of Naganishia species isolated from polar environments using Oxford Nanopore Technology.</title>
        <authorList>
            <person name="Leo P."/>
            <person name="Venkateswaran K."/>
        </authorList>
    </citation>
    <scope>NUCLEOTIDE SEQUENCE</scope>
    <source>
        <strain evidence="1">MNA-CCFEE 5262</strain>
    </source>
</reference>
<gene>
    <name evidence="1" type="ORF">QFC20_001328</name>
</gene>
<sequence length="1160" mass="130922">MDMIPLRNFLPSSNSKDRRQKEVVTARSRQRGLVEASDEDEAAPTSLTVPKTQGKKARIASQPAPLSDGSDFDRDEEHEEDRKKRKLGRQSNKSDRKSRKDESLGKAGRRSKRSSRSHSSTSSVDELEVADDDSQTFAGFKMRVAAQEQVRVRDEWEENRSQKNKKPGPNIRGFIDIEGDDDDGDPDSAKVITSTSMMSQSVQISRRKRPNLPQTNMDESWPYHIGLYGPEEESGDEDAKILKAVNGKKTDLSDGGKKTVSPNLERRDSPTIVNIVLCPARNGHHLVAVPPQDRMMTRMPRITLRNQKQQGKAASPTPAAIPNQVNSNTQPSQMDEEDEILNSEDECNPLVFDANIGKLIRPTLPTAFNKSSNPHLEEGQSEEEEGYQATGADEKAPKKSELAYWKYTLARAQVIKRENDEAERNAKELGMRPDFTCTAEKQRKKPYRLDPLDKGMVVPISLSRFLRRYQRIGIQFFYDRYKGIKVEGIGLVKGGILGDDMGLGKTIQVLGFLSAIMGKTGTEVDLEPHRSRKGRWRREIETWTYLEYAAVESRADILSAIQKYKNGFLDVVLISFDQLVSNIASFQSTSFSVMIIDEAHTIKNPDATRSREMKTITAECRFAMTGTFIQNRFTEMWSVLDFVVPGLVGEYTDWKRKVAKTVDRGMDQNATVESIARRKKITDALHKIIMPLLFLRRTKAAVALELPKKNDHVVFCPLTQVQELVYGRIEAQPDLQAFIQRHKPCPNHPQRSLKDCCYKGKKETAVEIDKGIVFRYIDIFKKVSSHIGLVYSQAKDYIPQDLEVIAEELMPTNMDPYYRNLPSFKANILSEFSGKWVILNTLLRSWKDDVKGKHKDNCEMLHGGVKDEDRTAAVDRFQRPDSNVFVFLISTLAGGVGLNLTAANKVVIFDPNWNPAHDLQAMDRAFRMGQKRDVDVYRLISLGTIEENIYERQVRKSSAMRIIYDDAVESRLFEGHEARGVTGDLWGVINLFAYSPEGTSLQRAAKLASEEAQLADNLRDIISDKLTTLKIETSYEEENDQLLQGTEKGTEIASVSEDATLLDAVSECERVVTKTPTEVSAVEQFIVEQAVEDYRNNPAARDRPANEYYRDATVTKSIKGKRTSSKRKSDGVRDDKERKAPRLTVAKSERPAGLVSDDDD</sequence>
<evidence type="ECO:0000313" key="2">
    <source>
        <dbReference type="Proteomes" id="UP001230649"/>
    </source>
</evidence>
<comment type="caution">
    <text evidence="1">The sequence shown here is derived from an EMBL/GenBank/DDBJ whole genome shotgun (WGS) entry which is preliminary data.</text>
</comment>
<dbReference type="Proteomes" id="UP001230649">
    <property type="component" value="Unassembled WGS sequence"/>
</dbReference>